<keyword evidence="2" id="KW-1185">Reference proteome</keyword>
<organism evidence="1 2">
    <name type="scientific">Alligator mississippiensis</name>
    <name type="common">American alligator</name>
    <dbReference type="NCBI Taxonomy" id="8496"/>
    <lineage>
        <taxon>Eukaryota</taxon>
        <taxon>Metazoa</taxon>
        <taxon>Chordata</taxon>
        <taxon>Craniata</taxon>
        <taxon>Vertebrata</taxon>
        <taxon>Euteleostomi</taxon>
        <taxon>Archelosauria</taxon>
        <taxon>Archosauria</taxon>
        <taxon>Crocodylia</taxon>
        <taxon>Alligatoridae</taxon>
        <taxon>Alligatorinae</taxon>
        <taxon>Alligator</taxon>
    </lineage>
</organism>
<accession>A0A151N9H2</accession>
<gene>
    <name evidence="1" type="ORF">Y1Q_0008670</name>
</gene>
<protein>
    <submittedName>
        <fullName evidence="1">Uncharacterized protein</fullName>
    </submittedName>
</protein>
<name>A0A151N9H2_ALLMI</name>
<dbReference type="EMBL" id="AKHW03003682">
    <property type="protein sequence ID" value="KYO33470.1"/>
    <property type="molecule type" value="Genomic_DNA"/>
</dbReference>
<reference evidence="1 2" key="1">
    <citation type="journal article" date="2012" name="Genome Biol.">
        <title>Sequencing three crocodilian genomes to illuminate the evolution of archosaurs and amniotes.</title>
        <authorList>
            <person name="St John J.A."/>
            <person name="Braun E.L."/>
            <person name="Isberg S.R."/>
            <person name="Miles L.G."/>
            <person name="Chong A.Y."/>
            <person name="Gongora J."/>
            <person name="Dalzell P."/>
            <person name="Moran C."/>
            <person name="Bed'hom B."/>
            <person name="Abzhanov A."/>
            <person name="Burgess S.C."/>
            <person name="Cooksey A.M."/>
            <person name="Castoe T.A."/>
            <person name="Crawford N.G."/>
            <person name="Densmore L.D."/>
            <person name="Drew J.C."/>
            <person name="Edwards S.V."/>
            <person name="Faircloth B.C."/>
            <person name="Fujita M.K."/>
            <person name="Greenwold M.J."/>
            <person name="Hoffmann F.G."/>
            <person name="Howard J.M."/>
            <person name="Iguchi T."/>
            <person name="Janes D.E."/>
            <person name="Khan S.Y."/>
            <person name="Kohno S."/>
            <person name="de Koning A.J."/>
            <person name="Lance S.L."/>
            <person name="McCarthy F.M."/>
            <person name="McCormack J.E."/>
            <person name="Merchant M.E."/>
            <person name="Peterson D.G."/>
            <person name="Pollock D.D."/>
            <person name="Pourmand N."/>
            <person name="Raney B.J."/>
            <person name="Roessler K.A."/>
            <person name="Sanford J.R."/>
            <person name="Sawyer R.H."/>
            <person name="Schmidt C.J."/>
            <person name="Triplett E.W."/>
            <person name="Tuberville T.D."/>
            <person name="Venegas-Anaya M."/>
            <person name="Howard J.T."/>
            <person name="Jarvis E.D."/>
            <person name="Guillette L.J.Jr."/>
            <person name="Glenn T.C."/>
            <person name="Green R.E."/>
            <person name="Ray D.A."/>
        </authorList>
    </citation>
    <scope>NUCLEOTIDE SEQUENCE [LARGE SCALE GENOMIC DNA]</scope>
    <source>
        <strain evidence="1">KSC_2009_1</strain>
    </source>
</reference>
<evidence type="ECO:0000313" key="1">
    <source>
        <dbReference type="EMBL" id="KYO33470.1"/>
    </source>
</evidence>
<dbReference type="Proteomes" id="UP000050525">
    <property type="component" value="Unassembled WGS sequence"/>
</dbReference>
<evidence type="ECO:0000313" key="2">
    <source>
        <dbReference type="Proteomes" id="UP000050525"/>
    </source>
</evidence>
<sequence>MDSENYCQLWITPLYLARTPAIGPYRLSDFFLQLTLSTAVDFYTGLLKCCQSLSPIRQTMGKKKYPGYAVINVFRLDLCVAGFGLNKAGVFV</sequence>
<comment type="caution">
    <text evidence="1">The sequence shown here is derived from an EMBL/GenBank/DDBJ whole genome shotgun (WGS) entry which is preliminary data.</text>
</comment>
<proteinExistence type="predicted"/>
<dbReference type="AlphaFoldDB" id="A0A151N9H2"/>